<dbReference type="EMBL" id="LGRX02010965">
    <property type="protein sequence ID" value="KAK3269425.1"/>
    <property type="molecule type" value="Genomic_DNA"/>
</dbReference>
<dbReference type="AlphaFoldDB" id="A0AAE0G0U9"/>
<evidence type="ECO:0000313" key="3">
    <source>
        <dbReference type="EMBL" id="KAK3269425.1"/>
    </source>
</evidence>
<organism evidence="3 4">
    <name type="scientific">Cymbomonas tetramitiformis</name>
    <dbReference type="NCBI Taxonomy" id="36881"/>
    <lineage>
        <taxon>Eukaryota</taxon>
        <taxon>Viridiplantae</taxon>
        <taxon>Chlorophyta</taxon>
        <taxon>Pyramimonadophyceae</taxon>
        <taxon>Pyramimonadales</taxon>
        <taxon>Pyramimonadaceae</taxon>
        <taxon>Cymbomonas</taxon>
    </lineage>
</organism>
<protein>
    <submittedName>
        <fullName evidence="3">Uncharacterized protein</fullName>
    </submittedName>
</protein>
<feature type="signal peptide" evidence="2">
    <location>
        <begin position="1"/>
        <end position="17"/>
    </location>
</feature>
<keyword evidence="2" id="KW-0732">Signal</keyword>
<sequence length="232" mass="25137">MSTALVLAMVGAYGVLADSEAVKTANWAYSEVKNVKISSADFSASHDGPDFKTYIGLNAVVYSLDSKEYTMDWEDFVCPTPDRCIPIYECQGANPEIAKVVEANVALTLIALLIMFRRVKTENDSDCVKFVSLIFMIAAIVSGAISVGLFLDDCYSDLVELKSFTALQVLANEPPLNITGDVTYEMGSGYLCVICALALQVFSTLIALFQPVPDASVGSQYESILKVSFDEV</sequence>
<name>A0AAE0G0U9_9CHLO</name>
<evidence type="ECO:0000256" key="1">
    <source>
        <dbReference type="SAM" id="Phobius"/>
    </source>
</evidence>
<feature type="chain" id="PRO_5042120307" evidence="2">
    <location>
        <begin position="18"/>
        <end position="232"/>
    </location>
</feature>
<accession>A0AAE0G0U9</accession>
<dbReference type="Proteomes" id="UP001190700">
    <property type="component" value="Unassembled WGS sequence"/>
</dbReference>
<keyword evidence="1" id="KW-1133">Transmembrane helix</keyword>
<keyword evidence="4" id="KW-1185">Reference proteome</keyword>
<reference evidence="3 4" key="1">
    <citation type="journal article" date="2015" name="Genome Biol. Evol.">
        <title>Comparative Genomics of a Bacterivorous Green Alga Reveals Evolutionary Causalities and Consequences of Phago-Mixotrophic Mode of Nutrition.</title>
        <authorList>
            <person name="Burns J.A."/>
            <person name="Paasch A."/>
            <person name="Narechania A."/>
            <person name="Kim E."/>
        </authorList>
    </citation>
    <scope>NUCLEOTIDE SEQUENCE [LARGE SCALE GENOMIC DNA]</scope>
    <source>
        <strain evidence="3 4">PLY_AMNH</strain>
    </source>
</reference>
<gene>
    <name evidence="3" type="ORF">CYMTET_22133</name>
</gene>
<comment type="caution">
    <text evidence="3">The sequence shown here is derived from an EMBL/GenBank/DDBJ whole genome shotgun (WGS) entry which is preliminary data.</text>
</comment>
<evidence type="ECO:0000313" key="4">
    <source>
        <dbReference type="Proteomes" id="UP001190700"/>
    </source>
</evidence>
<keyword evidence="1" id="KW-0812">Transmembrane</keyword>
<keyword evidence="1" id="KW-0472">Membrane</keyword>
<feature type="transmembrane region" description="Helical" evidence="1">
    <location>
        <begin position="188"/>
        <end position="209"/>
    </location>
</feature>
<evidence type="ECO:0000256" key="2">
    <source>
        <dbReference type="SAM" id="SignalP"/>
    </source>
</evidence>
<feature type="transmembrane region" description="Helical" evidence="1">
    <location>
        <begin position="128"/>
        <end position="151"/>
    </location>
</feature>
<proteinExistence type="predicted"/>